<dbReference type="Ensembl" id="ENSGWIT00000037896.1">
    <property type="protein sequence ID" value="ENSGWIP00000034758.1"/>
    <property type="gene ID" value="ENSGWIG00000018006.1"/>
</dbReference>
<comment type="subcellular location">
    <subcellularLocation>
        <location evidence="2">Nematocyst</location>
    </subcellularLocation>
    <subcellularLocation>
        <location evidence="1">Target cell membrane</location>
    </subcellularLocation>
</comment>
<dbReference type="PANTHER" id="PTHR40388">
    <property type="entry name" value="BRYOPORIN"/>
    <property type="match status" value="1"/>
</dbReference>
<evidence type="ECO:0000256" key="4">
    <source>
        <dbReference type="ARBA" id="ARBA00023298"/>
    </source>
</evidence>
<keyword evidence="4" id="KW-1053">Target membrane</keyword>
<dbReference type="GO" id="GO:0051715">
    <property type="term" value="P:cytolysis in another organism"/>
    <property type="evidence" value="ECO:0007669"/>
    <property type="project" value="InterPro"/>
</dbReference>
<evidence type="ECO:0000313" key="7">
    <source>
        <dbReference type="Proteomes" id="UP000694680"/>
    </source>
</evidence>
<dbReference type="SUPFAM" id="SSF63724">
    <property type="entry name" value="Cytolysin/lectin"/>
    <property type="match status" value="1"/>
</dbReference>
<organism evidence="6 7">
    <name type="scientific">Gouania willdenowi</name>
    <name type="common">Blunt-snouted clingfish</name>
    <name type="synonym">Lepadogaster willdenowi</name>
    <dbReference type="NCBI Taxonomy" id="441366"/>
    <lineage>
        <taxon>Eukaryota</taxon>
        <taxon>Metazoa</taxon>
        <taxon>Chordata</taxon>
        <taxon>Craniata</taxon>
        <taxon>Vertebrata</taxon>
        <taxon>Euteleostomi</taxon>
        <taxon>Actinopterygii</taxon>
        <taxon>Neopterygii</taxon>
        <taxon>Teleostei</taxon>
        <taxon>Neoteleostei</taxon>
        <taxon>Acanthomorphata</taxon>
        <taxon>Ovalentaria</taxon>
        <taxon>Blenniimorphae</taxon>
        <taxon>Blenniiformes</taxon>
        <taxon>Gobiesocoidei</taxon>
        <taxon>Gobiesocidae</taxon>
        <taxon>Gobiesocinae</taxon>
        <taxon>Gouania</taxon>
    </lineage>
</organism>
<dbReference type="GO" id="GO:0044218">
    <property type="term" value="C:other organism cell membrane"/>
    <property type="evidence" value="ECO:0007669"/>
    <property type="project" value="UniProtKB-KW"/>
</dbReference>
<evidence type="ECO:0000256" key="1">
    <source>
        <dbReference type="ARBA" id="ARBA00004175"/>
    </source>
</evidence>
<dbReference type="GO" id="GO:0006812">
    <property type="term" value="P:monoatomic cation transport"/>
    <property type="evidence" value="ECO:0007669"/>
    <property type="project" value="InterPro"/>
</dbReference>
<dbReference type="Gene3D" id="2.60.270.20">
    <property type="entry name" value="Cytolysin/lectin"/>
    <property type="match status" value="1"/>
</dbReference>
<dbReference type="Proteomes" id="UP000694680">
    <property type="component" value="Chromosome 19"/>
</dbReference>
<protein>
    <submittedName>
        <fullName evidence="6">DELTA-thalatoxin-Avl1b-like</fullName>
    </submittedName>
</protein>
<evidence type="ECO:0000313" key="6">
    <source>
        <dbReference type="Ensembl" id="ENSGWIP00000034758.1"/>
    </source>
</evidence>
<dbReference type="OrthoDB" id="2304600at2759"/>
<dbReference type="RefSeq" id="XP_028332163.1">
    <property type="nucleotide sequence ID" value="XM_028476362.1"/>
</dbReference>
<keyword evidence="4" id="KW-0472">Membrane</keyword>
<dbReference type="InterPro" id="IPR009104">
    <property type="entry name" value="Anemon_actinoporin-like"/>
</dbReference>
<dbReference type="AlphaFoldDB" id="A0A8C5GTT3"/>
<evidence type="ECO:0000256" key="3">
    <source>
        <dbReference type="ARBA" id="ARBA00022537"/>
    </source>
</evidence>
<keyword evidence="3" id="KW-1052">Target cell membrane</keyword>
<gene>
    <name evidence="6" type="primary">LOC114481489</name>
</gene>
<dbReference type="GO" id="GO:0046930">
    <property type="term" value="C:pore complex"/>
    <property type="evidence" value="ECO:0007669"/>
    <property type="project" value="InterPro"/>
</dbReference>
<sequence length="175" mass="19841">MPDHAEPHSATIETNRNCTVEMVNLTSNYCLLNPQVYMDSGFAYSPPQPTLIPGKTEVFSFTKDDNNATGAVGVVTYDFFNTDARRIESKLALMFSVPYDYNFYKNWLSVGIFDVSTPCDEKLYDKMYNDKDFTNFVRQKADGSGIKFTSDQLVLRATMNDDGKAIVKLDIFNKM</sequence>
<dbReference type="GeneID" id="114481489"/>
<dbReference type="InterPro" id="IPR050677">
    <property type="entry name" value="Actinoporin_PFT"/>
</dbReference>
<dbReference type="Pfam" id="PF06369">
    <property type="entry name" value="Anemone_cytotox"/>
    <property type="match status" value="1"/>
</dbReference>
<dbReference type="InterPro" id="IPR015926">
    <property type="entry name" value="Cytolysin/lectin"/>
</dbReference>
<reference evidence="6" key="3">
    <citation type="submission" date="2025-09" db="UniProtKB">
        <authorList>
            <consortium name="Ensembl"/>
        </authorList>
    </citation>
    <scope>IDENTIFICATION</scope>
</reference>
<dbReference type="GO" id="GO:0042151">
    <property type="term" value="C:nematocyst"/>
    <property type="evidence" value="ECO:0007669"/>
    <property type="project" value="UniProtKB-SubCell"/>
</dbReference>
<name>A0A8C5GTT3_GOUWI</name>
<proteinExistence type="predicted"/>
<dbReference type="GO" id="GO:0015267">
    <property type="term" value="F:channel activity"/>
    <property type="evidence" value="ECO:0007669"/>
    <property type="project" value="InterPro"/>
</dbReference>
<dbReference type="PANTHER" id="PTHR40388:SF3">
    <property type="entry name" value="DELTA-ACTITOXIN-AEQ1C-LIKE"/>
    <property type="match status" value="1"/>
</dbReference>
<reference evidence="6" key="1">
    <citation type="submission" date="2020-06" db="EMBL/GenBank/DDBJ databases">
        <authorList>
            <consortium name="Wellcome Sanger Institute Data Sharing"/>
        </authorList>
    </citation>
    <scope>NUCLEOTIDE SEQUENCE [LARGE SCALE GENOMIC DNA]</scope>
</reference>
<dbReference type="GO" id="GO:0046931">
    <property type="term" value="P:pore complex assembly"/>
    <property type="evidence" value="ECO:0007669"/>
    <property type="project" value="InterPro"/>
</dbReference>
<keyword evidence="7" id="KW-1185">Reference proteome</keyword>
<keyword evidence="5" id="KW-0166">Nematocyst</keyword>
<accession>A0A8C5GTT3</accession>
<evidence type="ECO:0000256" key="2">
    <source>
        <dbReference type="ARBA" id="ARBA00004532"/>
    </source>
</evidence>
<evidence type="ECO:0000256" key="5">
    <source>
        <dbReference type="ARBA" id="ARBA00023331"/>
    </source>
</evidence>
<reference evidence="6" key="2">
    <citation type="submission" date="2025-08" db="UniProtKB">
        <authorList>
            <consortium name="Ensembl"/>
        </authorList>
    </citation>
    <scope>IDENTIFICATION</scope>
</reference>
<dbReference type="RefSeq" id="XP_028332162.1">
    <property type="nucleotide sequence ID" value="XM_028476361.1"/>
</dbReference>